<dbReference type="Proteomes" id="UP000160630">
    <property type="component" value="Segment"/>
</dbReference>
<evidence type="ECO:0000313" key="34">
    <source>
        <dbReference type="EMBL" id="QAV39255.1"/>
    </source>
</evidence>
<evidence type="ECO:0000313" key="35">
    <source>
        <dbReference type="EMBL" id="QAV39424.1"/>
    </source>
</evidence>
<organism evidence="9 54">
    <name type="scientific">Myxoma virus</name>
    <dbReference type="NCBI Taxonomy" id="10273"/>
    <lineage>
        <taxon>Viruses</taxon>
        <taxon>Varidnaviria</taxon>
        <taxon>Bamfordvirae</taxon>
        <taxon>Nucleocytoviricota</taxon>
        <taxon>Pokkesviricetes</taxon>
        <taxon>Chitovirales</taxon>
        <taxon>Poxviridae</taxon>
        <taxon>Chordopoxvirinae</taxon>
        <taxon>Leporipoxvirus</taxon>
        <taxon>Leporipoxvirus myxoma</taxon>
    </lineage>
</organism>
<dbReference type="Proteomes" id="UP000293723">
    <property type="component" value="Segment"/>
</dbReference>
<name>E2CZT6_9POXV</name>
<evidence type="ECO:0000313" key="54">
    <source>
        <dbReference type="Proteomes" id="UP000158288"/>
    </source>
</evidence>
<dbReference type="Proteomes" id="UP000293529">
    <property type="component" value="Segment"/>
</dbReference>
<evidence type="ECO:0000256" key="1">
    <source>
        <dbReference type="ARBA" id="ARBA00004385"/>
    </source>
</evidence>
<evidence type="ECO:0000313" key="48">
    <source>
        <dbReference type="EMBL" id="QAV42466.1"/>
    </source>
</evidence>
<dbReference type="EMBL" id="MK388102">
    <property type="protein sequence ID" value="QAV35875.1"/>
    <property type="molecule type" value="Genomic_DNA"/>
</dbReference>
<evidence type="ECO:0000313" key="19">
    <source>
        <dbReference type="EMBL" id="QAV36213.1"/>
    </source>
</evidence>
<keyword evidence="2 7" id="KW-0812">Transmembrane</keyword>
<dbReference type="EMBL" id="MK388136">
    <property type="protein sequence ID" value="QAV41621.1"/>
    <property type="molecule type" value="Genomic_DNA"/>
</dbReference>
<dbReference type="Proteomes" id="UP000291978">
    <property type="component" value="Segment"/>
</dbReference>
<evidence type="ECO:0000256" key="4">
    <source>
        <dbReference type="ARBA" id="ARBA00022921"/>
    </source>
</evidence>
<dbReference type="EMBL" id="MK388121">
    <property type="protein sequence ID" value="QAV39086.1"/>
    <property type="molecule type" value="Genomic_DNA"/>
</dbReference>
<dbReference type="EMBL" id="MK388098">
    <property type="protein sequence ID" value="QAV35199.1"/>
    <property type="molecule type" value="Genomic_DNA"/>
</dbReference>
<evidence type="ECO:0000313" key="52">
    <source>
        <dbReference type="EMBL" id="QCO69454.1"/>
    </source>
</evidence>
<dbReference type="EMBL" id="MK388100">
    <property type="protein sequence ID" value="QAV35537.1"/>
    <property type="molecule type" value="Genomic_DNA"/>
</dbReference>
<dbReference type="EMBL" id="MK388104">
    <property type="protein sequence ID" value="QAV36213.1"/>
    <property type="molecule type" value="Genomic_DNA"/>
</dbReference>
<dbReference type="PIRSF" id="PIRSF003768">
    <property type="entry name" value="VAC_I5L"/>
    <property type="match status" value="1"/>
</dbReference>
<evidence type="ECO:0000313" key="26">
    <source>
        <dbReference type="EMBL" id="QAV37903.1"/>
    </source>
</evidence>
<keyword evidence="5 7" id="KW-1133">Transmembrane helix</keyword>
<dbReference type="EMBL" id="MK388106">
    <property type="protein sequence ID" value="QAV36551.1"/>
    <property type="molecule type" value="Genomic_DNA"/>
</dbReference>
<dbReference type="Proteomes" id="UP000293155">
    <property type="component" value="Genome"/>
</dbReference>
<evidence type="ECO:0000313" key="47">
    <source>
        <dbReference type="EMBL" id="QAV42128.1"/>
    </source>
</evidence>
<dbReference type="EMBL" id="MK388119">
    <property type="protein sequence ID" value="QAV38748.1"/>
    <property type="molecule type" value="Genomic_DNA"/>
</dbReference>
<dbReference type="Proteomes" id="UP000291083">
    <property type="component" value="Segment"/>
</dbReference>
<dbReference type="Proteomes" id="UP000293733">
    <property type="component" value="Segment"/>
</dbReference>
<dbReference type="EMBL" id="MK388122">
    <property type="protein sequence ID" value="QAV39255.1"/>
    <property type="molecule type" value="Genomic_DNA"/>
</dbReference>
<dbReference type="EMBL" id="MK388115">
    <property type="protein sequence ID" value="QAV38072.1"/>
    <property type="molecule type" value="Genomic_DNA"/>
</dbReference>
<keyword evidence="4" id="KW-0426">Late protein</keyword>
<dbReference type="OrthoDB" id="24908at10239"/>
<dbReference type="Proteomes" id="UP000291628">
    <property type="component" value="Segment"/>
</dbReference>
<evidence type="ECO:0000313" key="49">
    <source>
        <dbReference type="EMBL" id="QAV42635.1"/>
    </source>
</evidence>
<dbReference type="EMBL" id="MK836424">
    <property type="protein sequence ID" value="QCO69454.1"/>
    <property type="molecule type" value="Genomic_DNA"/>
</dbReference>
<evidence type="ECO:0000313" key="20">
    <source>
        <dbReference type="EMBL" id="QAV36382.1"/>
    </source>
</evidence>
<dbReference type="EMBL" id="MK388112">
    <property type="protein sequence ID" value="QAV37565.1"/>
    <property type="molecule type" value="Genomic_DNA"/>
</dbReference>
<evidence type="ECO:0000313" key="58">
    <source>
        <dbReference type="Proteomes" id="UP000299834"/>
    </source>
</evidence>
<dbReference type="Proteomes" id="UP000293046">
    <property type="component" value="Segment"/>
</dbReference>
<dbReference type="EMBL" id="MK388110">
    <property type="protein sequence ID" value="QAV37227.1"/>
    <property type="molecule type" value="Genomic_DNA"/>
</dbReference>
<evidence type="ECO:0000313" key="24">
    <source>
        <dbReference type="EMBL" id="QAV37396.1"/>
    </source>
</evidence>
<dbReference type="Proteomes" id="UP000293333">
    <property type="component" value="Segment"/>
</dbReference>
<dbReference type="EMBL" id="MK388137">
    <property type="protein sequence ID" value="QAV41790.1"/>
    <property type="molecule type" value="Genomic_DNA"/>
</dbReference>
<dbReference type="Proteomes" id="UP000293947">
    <property type="component" value="Genome"/>
</dbReference>
<evidence type="ECO:0000313" key="14">
    <source>
        <dbReference type="EMBL" id="QAV34861.1"/>
    </source>
</evidence>
<dbReference type="Proteomes" id="UP000291149">
    <property type="component" value="Segment"/>
</dbReference>
<dbReference type="Proteomes" id="UP000299834">
    <property type="component" value="Segment"/>
</dbReference>
<dbReference type="Proteomes" id="UP000158288">
    <property type="component" value="Segment"/>
</dbReference>
<dbReference type="Proteomes" id="UP000294249">
    <property type="component" value="Segment"/>
</dbReference>
<dbReference type="Proteomes" id="UP000294008">
    <property type="component" value="Genome"/>
</dbReference>
<dbReference type="InterPro" id="IPR006803">
    <property type="entry name" value="Poxvirus_I5"/>
</dbReference>
<dbReference type="EMBL" id="MK388123">
    <property type="protein sequence ID" value="QAV39424.1"/>
    <property type="molecule type" value="Genomic_DNA"/>
</dbReference>
<evidence type="ECO:0000313" key="9">
    <source>
        <dbReference type="EMBL" id="ADK63681.1"/>
    </source>
</evidence>
<dbReference type="EMBL" id="MK388133">
    <property type="protein sequence ID" value="QAV41114.1"/>
    <property type="molecule type" value="Genomic_DNA"/>
</dbReference>
<dbReference type="Proteomes" id="UP000293069">
    <property type="component" value="Segment"/>
</dbReference>
<dbReference type="Proteomes" id="UP000096711">
    <property type="component" value="Segment"/>
</dbReference>
<dbReference type="Proteomes" id="UP000293478">
    <property type="component" value="Segment"/>
</dbReference>
<dbReference type="GeneID" id="932089"/>
<dbReference type="EMBL" id="MK388107">
    <property type="protein sequence ID" value="QAV36720.1"/>
    <property type="molecule type" value="Genomic_DNA"/>
</dbReference>
<evidence type="ECO:0000313" key="21">
    <source>
        <dbReference type="EMBL" id="QAV36720.1"/>
    </source>
</evidence>
<reference evidence="8 55" key="1">
    <citation type="journal article" date="2009" name="J. Virol.">
        <title>Genome comparison of a nonpathogenic myxoma virus field strain with its ancestor, the virulent Lausanne strain.</title>
        <authorList>
            <person name="Morales M."/>
            <person name="Ramirez M.A."/>
            <person name="Cano M.J."/>
            <person name="Parraga M."/>
            <person name="Castilla J."/>
            <person name="Perez-Ordoyo L.I."/>
            <person name="Torres J.M."/>
            <person name="Barcena J."/>
        </authorList>
    </citation>
    <scope>NUCLEOTIDE SEQUENCE [LARGE SCALE GENOMIC DNA]</scope>
    <source>
        <strain evidence="8">6918</strain>
    </source>
</reference>
<evidence type="ECO:0000313" key="23">
    <source>
        <dbReference type="EMBL" id="QAV37227.1"/>
    </source>
</evidence>
<dbReference type="Proteomes" id="UP000293991">
    <property type="component" value="Segment"/>
</dbReference>
<dbReference type="EMBL" id="MK388116">
    <property type="protein sequence ID" value="QAV38241.1"/>
    <property type="molecule type" value="Genomic_DNA"/>
</dbReference>
<reference evidence="9 54" key="2">
    <citation type="journal article" date="2011" name="Emerg. Infect. Dis.">
        <title>Genome sequence of SG33 strain and recombination between wild-type and vaccine myxoma viruses.</title>
        <authorList>
            <person name="Camus-Bouclainville C."/>
            <person name="Gretillat M."/>
            <person name="Py R."/>
            <person name="Gelfi J."/>
            <person name="Guerin J.L."/>
            <person name="Bertagnoli S."/>
        </authorList>
    </citation>
    <scope>NUCLEOTIDE SEQUENCE [LARGE SCALE GENOMIC DNA]</scope>
    <source>
        <strain evidence="9">SG33</strain>
    </source>
</reference>
<dbReference type="EMBL" id="MK388143">
    <property type="protein sequence ID" value="QAV42804.1"/>
    <property type="molecule type" value="Genomic_DNA"/>
</dbReference>
<dbReference type="EMBL" id="MK388103">
    <property type="protein sequence ID" value="QAV36044.1"/>
    <property type="molecule type" value="Genomic_DNA"/>
</dbReference>
<dbReference type="EMBL" id="MK388097">
    <property type="protein sequence ID" value="QAV35030.1"/>
    <property type="molecule type" value="Genomic_DNA"/>
</dbReference>
<dbReference type="EMBL" id="MK388117">
    <property type="protein sequence ID" value="QAV38410.1"/>
    <property type="molecule type" value="Genomic_DNA"/>
</dbReference>
<dbReference type="EMBL" id="GQ409969">
    <property type="protein sequence ID" value="ADK63681.1"/>
    <property type="molecule type" value="Genomic_DNA"/>
</dbReference>
<evidence type="ECO:0000313" key="30">
    <source>
        <dbReference type="EMBL" id="QAV38579.1"/>
    </source>
</evidence>
<dbReference type="Proteomes" id="UP000292684">
    <property type="component" value="Segment"/>
</dbReference>
<dbReference type="Proteomes" id="UP000292676">
    <property type="component" value="Segment"/>
</dbReference>
<feature type="transmembrane region" description="Helical" evidence="7">
    <location>
        <begin position="51"/>
        <end position="72"/>
    </location>
</feature>
<dbReference type="GO" id="GO:0055036">
    <property type="term" value="C:virion membrane"/>
    <property type="evidence" value="ECO:0007669"/>
    <property type="project" value="UniProtKB-SubCell"/>
</dbReference>
<evidence type="ECO:0000313" key="15">
    <source>
        <dbReference type="EMBL" id="QAV35030.1"/>
    </source>
</evidence>
<dbReference type="Proteomes" id="UP000293012">
    <property type="component" value="Segment"/>
</dbReference>
<sequence>MALTVKEVISFIGTTLLFVFMVLAGSALVFKTYAPHKVVVARSAAFMRVVNFFEFVAILVFIPGTLSLYWSYVKSLRF</sequence>
<dbReference type="Proteomes" id="UP000293753">
    <property type="component" value="Genome"/>
</dbReference>
<evidence type="ECO:0000313" key="33">
    <source>
        <dbReference type="EMBL" id="QAV39086.1"/>
    </source>
</evidence>
<dbReference type="EMBL" id="MK388093">
    <property type="protein sequence ID" value="QAV34354.1"/>
    <property type="molecule type" value="Genomic_DNA"/>
</dbReference>
<proteinExistence type="predicted"/>
<evidence type="ECO:0000313" key="32">
    <source>
        <dbReference type="EMBL" id="QAV38917.1"/>
    </source>
</evidence>
<evidence type="ECO:0000313" key="27">
    <source>
        <dbReference type="EMBL" id="QAV38072.1"/>
    </source>
</evidence>
<dbReference type="Proteomes" id="UP000291093">
    <property type="component" value="Segment"/>
</dbReference>
<dbReference type="Proteomes" id="UP000294048">
    <property type="component" value="Segment"/>
</dbReference>
<evidence type="ECO:0000313" key="13">
    <source>
        <dbReference type="EMBL" id="QAV34692.1"/>
    </source>
</evidence>
<dbReference type="EMBL" id="MK388094">
    <property type="protein sequence ID" value="QAV34523.1"/>
    <property type="molecule type" value="Genomic_DNA"/>
</dbReference>
<reference evidence="52 58" key="5">
    <citation type="submission" date="2019-04" db="EMBL/GenBank/DDBJ databases">
        <title>Identification of a recombinant Myxoma virus infecting Iberian hare.</title>
        <authorList>
            <person name="Agueda-Pinto A."/>
            <person name="Lemos de Matos A."/>
            <person name="Abrantes M."/>
            <person name="Kraberger S."/>
            <person name="Gortazar C."/>
            <person name="McFadden G."/>
            <person name="Varsani A."/>
            <person name="Esteves P.J."/>
        </authorList>
    </citation>
    <scope>NUCLEOTIDE SEQUENCE [LARGE SCALE GENOMIC DNA]</scope>
    <source>
        <strain evidence="52">Toledo</strain>
    </source>
</reference>
<evidence type="ECO:0000313" key="10">
    <source>
        <dbReference type="EMBL" id="AFU77642.1"/>
    </source>
</evidence>
<evidence type="ECO:0000313" key="39">
    <source>
        <dbReference type="EMBL" id="QAV40100.1"/>
    </source>
</evidence>
<reference evidence="56 57" key="4">
    <citation type="journal article" date="2019" name="J. Virol.">
        <title>Punctuated evolution of myxoma virus: rapid and disjunct evolution of a recent viral lineage in Australia.</title>
        <authorList>
            <person name="Eden J.-S."/>
            <person name="Kerr P.J."/>
            <person name="Holmes E.C."/>
        </authorList>
    </citation>
    <scope>NUCLEOTIDE SEQUENCE [LARGE SCALE GENOMIC DNA]</scope>
    <source>
        <strain evidence="16">Aust/ACT/Acton/04-2014</strain>
        <strain evidence="25">Aust/ACT/Acton/07-2008</strain>
        <strain evidence="23">Aust/ACT/Acton/08-2014</strain>
        <strain evidence="22">Aust/ACT/Acton/12-2012</strain>
        <strain evidence="21">Aust/ACT/Mulligans Flat</strain>
        <strain evidence="13">Aust/ACT/Mulligans Flat/04-2013/1</strain>
        <strain evidence="11">Aust/ACT/Mulligans Flat/04-2013/2</strain>
        <strain evidence="37">Aust/ACT/Symonston/01-2016</strain>
        <strain evidence="19">Aust/NSW/Avenel/11-1990</strain>
        <strain evidence="34">Aust/NSW/Bluegums/04-2015</strain>
        <strain evidence="29">Aust/NSW/Carwoola/12-2014</strain>
        <strain evidence="30">Aust/NSW/Deniliquin/02-2015</strain>
        <strain evidence="14">Aust/NSW/Euchareena</strain>
        <strain evidence="33">Aust/NSW/Murrumbateman/10-2014</strain>
        <strain evidence="35">Aust/SA/ABC Range/12-2014</strain>
        <strain evidence="18">Aust/SA/Adelaide Hills/05-2012</strain>
        <strain evidence="12">Aust/SA/Coomandook/12-2013</strain>
        <strain evidence="47">Aust/SA/Echunga/05-2016</strain>
        <strain evidence="41">Aust/SA/Flinders Ranges/12-2015/1</strain>
        <strain evidence="42">Aust/SA/Flinders Ranges/12-2015/2</strain>
        <strain evidence="44">Aust/SA/Kangarilla/09-2015</strain>
        <strain evidence="48">Aust/SA/Lameroo/04-2016</strain>
        <strain evidence="26">Aust/SA/Monarto Zoo/11-2013</strain>
        <strain evidence="31">Aust/SA/Mt Gambier/01-2015</strain>
        <strain evidence="50">Aust/SA/Mt Gambier/03-2015</strain>
        <strain evidence="43">Aust/SA/Mt Gambier/09-2015</strain>
        <strain evidence="49">Aust/SA/Olympic Dam/08-2015</strain>
        <strain evidence="51">Aust/SA/Port Augusta/10-2014</strain>
        <strain evidence="38">Aust/SA/Pukatja/03-2016</strain>
        <strain evidence="32">Aust/SA/Qualco/01-2015</strain>
        <strain evidence="39">Aust/SA/Quorn/03-2016</strain>
        <strain evidence="40">Aust/SA/Sandy Creek/04-2016</strain>
        <strain evidence="45">Aust/SA/Stewarts Range Rd/09-2015</strain>
        <strain evidence="15">Aust/SA/Turretfield</strain>
        <strain evidence="46">Aust/SA/Waterfall Gully/09-2015</strain>
        <strain evidence="36">Aust/SA/Wilpena/11-2014</strain>
        <strain evidence="20">Aust/Vic/Hattah/10-2012</strain>
        <strain evidence="24">Aust/Vic/Hoppers Crossing/03-2012</strain>
        <strain evidence="17">Aust/Vic/Wonga Park/03-2012</strain>
        <strain evidence="28">MYXV/AUS/1949</strain>
        <strain evidence="27">SLS/AUS/1956</strain>
    </source>
</reference>
<evidence type="ECO:0000313" key="38">
    <source>
        <dbReference type="EMBL" id="QAV39931.1"/>
    </source>
</evidence>
<dbReference type="Proteomes" id="UP000291087">
    <property type="component" value="Segment"/>
</dbReference>
<dbReference type="Proteomes" id="UP000293008">
    <property type="component" value="Segment"/>
</dbReference>
<dbReference type="Proteomes" id="UP000292524">
    <property type="component" value="Genome"/>
</dbReference>
<evidence type="ECO:0000313" key="40">
    <source>
        <dbReference type="EMBL" id="QAV40269.1"/>
    </source>
</evidence>
<dbReference type="Proteomes" id="UP000293088">
    <property type="component" value="Segment"/>
</dbReference>
<dbReference type="EMBL" id="MK388130">
    <property type="protein sequence ID" value="QAV40607.1"/>
    <property type="molecule type" value="Genomic_DNA"/>
</dbReference>
<dbReference type="EMBL" id="MK388142">
    <property type="protein sequence ID" value="QAV42635.1"/>
    <property type="molecule type" value="Genomic_DNA"/>
</dbReference>
<dbReference type="Pfam" id="PF04713">
    <property type="entry name" value="Pox_I5"/>
    <property type="match status" value="1"/>
</dbReference>
<dbReference type="EMBL" id="MK388101">
    <property type="protein sequence ID" value="QAV35706.1"/>
    <property type="molecule type" value="Genomic_DNA"/>
</dbReference>
<evidence type="ECO:0000313" key="44">
    <source>
        <dbReference type="EMBL" id="QAV41621.1"/>
    </source>
</evidence>
<evidence type="ECO:0000313" key="57">
    <source>
        <dbReference type="Proteomes" id="UP000291087"/>
    </source>
</evidence>
<dbReference type="Proteomes" id="UP000291566">
    <property type="component" value="Segment"/>
</dbReference>
<dbReference type="Proteomes" id="UP000292368">
    <property type="component" value="Segment"/>
</dbReference>
<evidence type="ECO:0000313" key="37">
    <source>
        <dbReference type="EMBL" id="QAV39762.1"/>
    </source>
</evidence>
<evidence type="ECO:0000256" key="2">
    <source>
        <dbReference type="ARBA" id="ARBA00022692"/>
    </source>
</evidence>
<evidence type="ECO:0000313" key="11">
    <source>
        <dbReference type="EMBL" id="QAV34354.1"/>
    </source>
</evidence>
<evidence type="ECO:0000313" key="56">
    <source>
        <dbReference type="Proteomes" id="UP000291083"/>
    </source>
</evidence>
<dbReference type="Proteomes" id="UP000291608">
    <property type="component" value="Segment"/>
</dbReference>
<dbReference type="Proteomes" id="UP000292598">
    <property type="component" value="Segment"/>
</dbReference>
<dbReference type="EMBL" id="MK388135">
    <property type="protein sequence ID" value="QAV41452.1"/>
    <property type="molecule type" value="Genomic_DNA"/>
</dbReference>
<evidence type="ECO:0000256" key="5">
    <source>
        <dbReference type="ARBA" id="ARBA00022989"/>
    </source>
</evidence>
<dbReference type="EMBL" id="MK388134">
    <property type="protein sequence ID" value="QAV41283.1"/>
    <property type="molecule type" value="Genomic_DNA"/>
</dbReference>
<dbReference type="Proteomes" id="UP000293894">
    <property type="component" value="Genome"/>
</dbReference>
<evidence type="ECO:0000313" key="41">
    <source>
        <dbReference type="EMBL" id="QAV41114.1"/>
    </source>
</evidence>
<dbReference type="Proteomes" id="UP000294127">
    <property type="component" value="Segment"/>
</dbReference>
<dbReference type="Proteomes" id="UP000291454">
    <property type="component" value="Genome"/>
</dbReference>
<dbReference type="Proteomes" id="UP000294706">
    <property type="component" value="Segment"/>
</dbReference>
<dbReference type="Proteomes" id="UP000293687">
    <property type="component" value="Segment"/>
</dbReference>
<dbReference type="EMBL" id="MK388095">
    <property type="protein sequence ID" value="QAV34692.1"/>
    <property type="molecule type" value="Genomic_DNA"/>
</dbReference>
<evidence type="ECO:0000313" key="45">
    <source>
        <dbReference type="EMBL" id="QAV41790.1"/>
    </source>
</evidence>
<dbReference type="Proteomes" id="UP000291891">
    <property type="component" value="Segment"/>
</dbReference>
<keyword evidence="6 7" id="KW-0472">Membrane</keyword>
<evidence type="ECO:0000313" key="16">
    <source>
        <dbReference type="EMBL" id="QAV35199.1"/>
    </source>
</evidence>
<evidence type="ECO:0000256" key="7">
    <source>
        <dbReference type="SAM" id="Phobius"/>
    </source>
</evidence>
<evidence type="ECO:0000313" key="22">
    <source>
        <dbReference type="EMBL" id="QAV36889.1"/>
    </source>
</evidence>
<dbReference type="EMBL" id="MK388118">
    <property type="protein sequence ID" value="QAV38579.1"/>
    <property type="molecule type" value="Genomic_DNA"/>
</dbReference>
<evidence type="ECO:0000313" key="51">
    <source>
        <dbReference type="EMBL" id="QAV42973.1"/>
    </source>
</evidence>
<dbReference type="Proteomes" id="UP000291536">
    <property type="component" value="Genome"/>
</dbReference>
<dbReference type="EMBL" id="MK388096">
    <property type="protein sequence ID" value="QAV34861.1"/>
    <property type="molecule type" value="Genomic_DNA"/>
</dbReference>
<dbReference type="Proteomes" id="UP000292929">
    <property type="component" value="Segment"/>
</dbReference>
<dbReference type="EMBL" id="MK388125">
    <property type="protein sequence ID" value="QAV39762.1"/>
    <property type="molecule type" value="Genomic_DNA"/>
</dbReference>
<dbReference type="EMBL" id="MK388113">
    <property type="protein sequence ID" value="QAV37734.1"/>
    <property type="molecule type" value="Genomic_DNA"/>
</dbReference>
<dbReference type="Proteomes" id="UP000292322">
    <property type="component" value="Segment"/>
</dbReference>
<dbReference type="EMBL" id="MK388109">
    <property type="protein sequence ID" value="QAV37058.1"/>
    <property type="molecule type" value="Genomic_DNA"/>
</dbReference>
<evidence type="ECO:0000313" key="29">
    <source>
        <dbReference type="EMBL" id="QAV38410.1"/>
    </source>
</evidence>
<evidence type="ECO:0000313" key="46">
    <source>
        <dbReference type="EMBL" id="QAV41959.1"/>
    </source>
</evidence>
<dbReference type="Proteomes" id="UP000291290">
    <property type="component" value="Segment"/>
</dbReference>
<gene>
    <name evidence="9 10" type="ORF">m041L</name>
</gene>
<evidence type="ECO:0000313" key="12">
    <source>
        <dbReference type="EMBL" id="QAV34523.1"/>
    </source>
</evidence>
<comment type="subcellular location">
    <subcellularLocation>
        <location evidence="1">Virion membrane</location>
        <topology evidence="1">Multi-pass membrane protein</topology>
    </subcellularLocation>
</comment>
<dbReference type="EMBL" id="MK388127">
    <property type="protein sequence ID" value="QAV40100.1"/>
    <property type="molecule type" value="Genomic_DNA"/>
</dbReference>
<dbReference type="EMBL" id="MK388111">
    <property type="protein sequence ID" value="QAV37396.1"/>
    <property type="molecule type" value="Genomic_DNA"/>
</dbReference>
<evidence type="ECO:0000313" key="50">
    <source>
        <dbReference type="EMBL" id="QAV42804.1"/>
    </source>
</evidence>
<reference evidence="10 53" key="3">
    <citation type="journal article" date="2012" name="PLoS Pathog.">
        <title>Evolutionary history and attenuation of myxoma virus on two continents.</title>
        <authorList>
            <person name="Kerr P.J."/>
            <person name="Ghedin E."/>
            <person name="Depasse J.V."/>
            <person name="Fitch A."/>
            <person name="Cattadori I.M."/>
            <person name="Hudson P.J."/>
            <person name="Tscharke D.C."/>
            <person name="Read A.F."/>
            <person name="Holmes E.C."/>
        </authorList>
    </citation>
    <scope>NUCLEOTIDE SEQUENCE [LARGE SCALE GENOMIC DNA]</scope>
    <source>
        <strain evidence="10">England/Cornwall/4-54/1</strain>
    </source>
</reference>
<dbReference type="EMBL" id="MK388139">
    <property type="protein sequence ID" value="QAV42128.1"/>
    <property type="molecule type" value="Genomic_DNA"/>
</dbReference>
<dbReference type="EMBL" id="MK388138">
    <property type="protein sequence ID" value="QAV41959.1"/>
    <property type="molecule type" value="Genomic_DNA"/>
</dbReference>
<accession>E2CZT6</accession>
<dbReference type="Proteomes" id="UP000292406">
    <property type="component" value="Segment"/>
</dbReference>
<dbReference type="Proteomes" id="UP000291359">
    <property type="component" value="Segment"/>
</dbReference>
<dbReference type="EMBL" id="JX565566">
    <property type="protein sequence ID" value="AFU77642.1"/>
    <property type="molecule type" value="Genomic_DNA"/>
</dbReference>
<dbReference type="EMBL" id="MK388128">
    <property type="protein sequence ID" value="QAV40269.1"/>
    <property type="molecule type" value="Genomic_DNA"/>
</dbReference>
<evidence type="ECO:0000313" key="17">
    <source>
        <dbReference type="EMBL" id="QAV35368.1"/>
    </source>
</evidence>
<dbReference type="EMBL" id="MK388131">
    <property type="protein sequence ID" value="QAV40776.1"/>
    <property type="molecule type" value="Genomic_DNA"/>
</dbReference>
<dbReference type="EMBL" id="MK388099">
    <property type="protein sequence ID" value="QAV35368.1"/>
    <property type="molecule type" value="Genomic_DNA"/>
</dbReference>
<dbReference type="Proteomes" id="UP000292450">
    <property type="component" value="Segment"/>
</dbReference>
<dbReference type="Proteomes" id="UP000294146">
    <property type="component" value="Segment"/>
</dbReference>
<dbReference type="Proteomes" id="UP000294984">
    <property type="component" value="Genome"/>
</dbReference>
<dbReference type="Proteomes" id="UP000291627">
    <property type="component" value="Segment"/>
</dbReference>
<dbReference type="Proteomes" id="UP000292892">
    <property type="component" value="Genome"/>
</dbReference>
<dbReference type="EMBL" id="MK388108">
    <property type="protein sequence ID" value="QAV36889.1"/>
    <property type="molecule type" value="Genomic_DNA"/>
</dbReference>
<dbReference type="Proteomes" id="UP000291100">
    <property type="component" value="Genome"/>
</dbReference>
<evidence type="ECO:0000313" key="8">
    <source>
        <dbReference type="EMBL" id="ACB28664.1"/>
    </source>
</evidence>
<dbReference type="KEGG" id="vg:932089"/>
<dbReference type="Proteomes" id="UP000294116">
    <property type="component" value="Genome"/>
</dbReference>
<dbReference type="EMBL" id="MK388126">
    <property type="protein sequence ID" value="QAV39931.1"/>
    <property type="molecule type" value="Genomic_DNA"/>
</dbReference>
<evidence type="ECO:0000313" key="25">
    <source>
        <dbReference type="EMBL" id="QAV37565.1"/>
    </source>
</evidence>
<evidence type="ECO:0000313" key="43">
    <source>
        <dbReference type="EMBL" id="QAV41452.1"/>
    </source>
</evidence>
<dbReference type="Proteomes" id="UP000293058">
    <property type="component" value="Genome"/>
</dbReference>
<evidence type="ECO:0000256" key="3">
    <source>
        <dbReference type="ARBA" id="ARBA00022844"/>
    </source>
</evidence>
<dbReference type="EMBL" id="EU552530">
    <property type="protein sequence ID" value="ACB28664.1"/>
    <property type="molecule type" value="Genomic_DNA"/>
</dbReference>
<evidence type="ECO:0000313" key="31">
    <source>
        <dbReference type="EMBL" id="QAV38748.1"/>
    </source>
</evidence>
<evidence type="ECO:0000313" key="53">
    <source>
        <dbReference type="Proteomes" id="UP000096711"/>
    </source>
</evidence>
<evidence type="ECO:0000313" key="36">
    <source>
        <dbReference type="EMBL" id="QAV39593.1"/>
    </source>
</evidence>
<dbReference type="EMBL" id="MK388124">
    <property type="protein sequence ID" value="QAV39593.1"/>
    <property type="molecule type" value="Genomic_DNA"/>
</dbReference>
<protein>
    <submittedName>
        <fullName evidence="52">M041L</fullName>
    </submittedName>
    <submittedName>
        <fullName evidence="9">M41L</fullName>
    </submittedName>
</protein>
<dbReference type="EMBL" id="MK388141">
    <property type="protein sequence ID" value="QAV42466.1"/>
    <property type="molecule type" value="Genomic_DNA"/>
</dbReference>
<dbReference type="EMBL" id="MK388120">
    <property type="protein sequence ID" value="QAV38917.1"/>
    <property type="molecule type" value="Genomic_DNA"/>
</dbReference>
<dbReference type="EMBL" id="MK388132">
    <property type="protein sequence ID" value="QAV40945.1"/>
    <property type="molecule type" value="Genomic_DNA"/>
</dbReference>
<keyword evidence="3" id="KW-0946">Virion</keyword>
<dbReference type="Proteomes" id="UP000291211">
    <property type="component" value="Genome"/>
</dbReference>
<dbReference type="EMBL" id="MK388105">
    <property type="protein sequence ID" value="QAV36382.1"/>
    <property type="molecule type" value="Genomic_DNA"/>
</dbReference>
<dbReference type="EMBL" id="MK388129">
    <property type="protein sequence ID" value="QAV40438.1"/>
    <property type="molecule type" value="Genomic_DNA"/>
</dbReference>
<evidence type="ECO:0000313" key="55">
    <source>
        <dbReference type="Proteomes" id="UP000160630"/>
    </source>
</evidence>
<dbReference type="RefSeq" id="NP_051755.1">
    <property type="nucleotide sequence ID" value="NC_001132.2"/>
</dbReference>
<evidence type="ECO:0000313" key="18">
    <source>
        <dbReference type="EMBL" id="QAV35537.1"/>
    </source>
</evidence>
<dbReference type="EMBL" id="MK388144">
    <property type="protein sequence ID" value="QAV42973.1"/>
    <property type="molecule type" value="Genomic_DNA"/>
</dbReference>
<evidence type="ECO:0000313" key="42">
    <source>
        <dbReference type="EMBL" id="QAV41283.1"/>
    </source>
</evidence>
<evidence type="ECO:0000313" key="28">
    <source>
        <dbReference type="EMBL" id="QAV38241.1"/>
    </source>
</evidence>
<dbReference type="EMBL" id="MK388114">
    <property type="protein sequence ID" value="QAV37903.1"/>
    <property type="molecule type" value="Genomic_DNA"/>
</dbReference>
<feature type="transmembrane region" description="Helical" evidence="7">
    <location>
        <begin position="12"/>
        <end position="30"/>
    </location>
</feature>
<evidence type="ECO:0000256" key="6">
    <source>
        <dbReference type="ARBA" id="ARBA00023136"/>
    </source>
</evidence>